<protein>
    <submittedName>
        <fullName evidence="1">Uncharacterized protein</fullName>
    </submittedName>
</protein>
<evidence type="ECO:0000313" key="1">
    <source>
        <dbReference type="EMBL" id="AIF84547.1"/>
    </source>
</evidence>
<dbReference type="KEGG" id="nev:NTE_02498"/>
<accession>A0A075MV65</accession>
<dbReference type="Proteomes" id="UP000028194">
    <property type="component" value="Chromosome"/>
</dbReference>
<reference evidence="1 2" key="1">
    <citation type="journal article" date="2014" name="PLoS ONE">
        <title>Genome Sequence of Candidatus Nitrososphaera evergladensis from Group I.1b Enriched from Everglades Soil Reveals Novel Genomic Features of the Ammonia-Oxidizing Archaea.</title>
        <authorList>
            <person name="Zhalnina K.V."/>
            <person name="Dias R."/>
            <person name="Leonard M.T."/>
            <person name="Dorr de Quadros P."/>
            <person name="Camargo F.A."/>
            <person name="Drew J.C."/>
            <person name="Farmerie W.G."/>
            <person name="Daroub S.H."/>
            <person name="Triplett E.W."/>
        </authorList>
    </citation>
    <scope>NUCLEOTIDE SEQUENCE [LARGE SCALE GENOMIC DNA]</scope>
    <source>
        <strain evidence="1 2">SR1</strain>
    </source>
</reference>
<keyword evidence="2" id="KW-1185">Reference proteome</keyword>
<organism evidence="1 2">
    <name type="scientific">Candidatus Nitrososphaera evergladensis SR1</name>
    <dbReference type="NCBI Taxonomy" id="1459636"/>
    <lineage>
        <taxon>Archaea</taxon>
        <taxon>Nitrososphaerota</taxon>
        <taxon>Nitrososphaeria</taxon>
        <taxon>Nitrososphaerales</taxon>
        <taxon>Nitrososphaeraceae</taxon>
        <taxon>Nitrososphaera</taxon>
    </lineage>
</organism>
<gene>
    <name evidence="1" type="ORF">NTE_02498</name>
</gene>
<dbReference type="AlphaFoldDB" id="A0A075MV65"/>
<sequence>MTSATIDSRRKKDLYERLRSLGVNVSAVEKCDLSYDELSDLTDRLEKLVNSRKQPRWER</sequence>
<evidence type="ECO:0000313" key="2">
    <source>
        <dbReference type="Proteomes" id="UP000028194"/>
    </source>
</evidence>
<dbReference type="RefSeq" id="WP_148701102.1">
    <property type="nucleotide sequence ID" value="NZ_CP007174.1"/>
</dbReference>
<dbReference type="GeneID" id="41598202"/>
<proteinExistence type="predicted"/>
<name>A0A075MV65_9ARCH</name>
<dbReference type="EMBL" id="CP007174">
    <property type="protein sequence ID" value="AIF84547.1"/>
    <property type="molecule type" value="Genomic_DNA"/>
</dbReference>
<dbReference type="HOGENOM" id="CLU_2949092_0_0_2"/>